<dbReference type="PANTHER" id="PTHR39490:SF8">
    <property type="entry name" value="ZINC FINGER FYVE DOMAIN-CONTAINING PROTEIN 21"/>
    <property type="match status" value="1"/>
</dbReference>
<dbReference type="SUPFAM" id="SSF57903">
    <property type="entry name" value="FYVE/PHD zinc finger"/>
    <property type="match status" value="1"/>
</dbReference>
<evidence type="ECO:0000256" key="3">
    <source>
        <dbReference type="ARBA" id="ARBA00022833"/>
    </source>
</evidence>
<evidence type="ECO:0000259" key="6">
    <source>
        <dbReference type="PROSITE" id="PS50178"/>
    </source>
</evidence>
<dbReference type="InterPro" id="IPR052113">
    <property type="entry name" value="FYVE-type_Zinc_Finger"/>
</dbReference>
<evidence type="ECO:0000313" key="7">
    <source>
        <dbReference type="EMBL" id="KZP30390.1"/>
    </source>
</evidence>
<evidence type="ECO:0000256" key="1">
    <source>
        <dbReference type="ARBA" id="ARBA00022723"/>
    </source>
</evidence>
<feature type="domain" description="FYVE-type" evidence="6">
    <location>
        <begin position="51"/>
        <end position="123"/>
    </location>
</feature>
<gene>
    <name evidence="7" type="ORF">FIBSPDRAFT_908076</name>
</gene>
<evidence type="ECO:0000256" key="2">
    <source>
        <dbReference type="ARBA" id="ARBA00022771"/>
    </source>
</evidence>
<keyword evidence="8" id="KW-1185">Reference proteome</keyword>
<feature type="compositionally biased region" description="Low complexity" evidence="5">
    <location>
        <begin position="150"/>
        <end position="160"/>
    </location>
</feature>
<evidence type="ECO:0000256" key="4">
    <source>
        <dbReference type="PROSITE-ProRule" id="PRU00091"/>
    </source>
</evidence>
<name>A0A166T9Z6_9AGAM</name>
<sequence length="308" mass="34415">MSTGSCTLLDAPPRHKLAVIPARRNEHLAVLLPKNLWKPDSLASCCDNFYCRIQFSLFERRHHCRKCGGVFCKKCTARKTPLLDTSNLEFLHPPRNIPLEAFESPLSPVLPGKVCDDCWEQLNGYPTPRTPRTPELTRSPPLSVKKAHSSETSSLASSVSTPPNGLPVISKRVVRGVRTSPQLSHVRIRSSLVDLPATVPEVPTPPADNSLGELSTYPLRKSSAVCKATGGGRWCPKDTPLHTGFRIPGCKAPFELEMEREEEEARLRHLNPIIQDGEFRYRFIRKPEDDRPSIATSPFHIPCHFSTF</sequence>
<dbReference type="AlphaFoldDB" id="A0A166T9Z6"/>
<dbReference type="PROSITE" id="PS50178">
    <property type="entry name" value="ZF_FYVE"/>
    <property type="match status" value="1"/>
</dbReference>
<dbReference type="InterPro" id="IPR017455">
    <property type="entry name" value="Znf_FYVE-rel"/>
</dbReference>
<dbReference type="Pfam" id="PF01363">
    <property type="entry name" value="FYVE"/>
    <property type="match status" value="1"/>
</dbReference>
<dbReference type="InterPro" id="IPR000306">
    <property type="entry name" value="Znf_FYVE"/>
</dbReference>
<dbReference type="EMBL" id="KV417494">
    <property type="protein sequence ID" value="KZP30390.1"/>
    <property type="molecule type" value="Genomic_DNA"/>
</dbReference>
<organism evidence="7 8">
    <name type="scientific">Athelia psychrophila</name>
    <dbReference type="NCBI Taxonomy" id="1759441"/>
    <lineage>
        <taxon>Eukaryota</taxon>
        <taxon>Fungi</taxon>
        <taxon>Dikarya</taxon>
        <taxon>Basidiomycota</taxon>
        <taxon>Agaricomycotina</taxon>
        <taxon>Agaricomycetes</taxon>
        <taxon>Agaricomycetidae</taxon>
        <taxon>Atheliales</taxon>
        <taxon>Atheliaceae</taxon>
        <taxon>Athelia</taxon>
    </lineage>
</organism>
<accession>A0A166T9Z6</accession>
<dbReference type="STRING" id="436010.A0A166T9Z6"/>
<evidence type="ECO:0000256" key="5">
    <source>
        <dbReference type="SAM" id="MobiDB-lite"/>
    </source>
</evidence>
<dbReference type="InterPro" id="IPR013083">
    <property type="entry name" value="Znf_RING/FYVE/PHD"/>
</dbReference>
<feature type="region of interest" description="Disordered" evidence="5">
    <location>
        <begin position="125"/>
        <end position="163"/>
    </location>
</feature>
<dbReference type="PANTHER" id="PTHR39490">
    <property type="entry name" value="ARRESTIN DOMAIN-CONTAINING PROTEIN D"/>
    <property type="match status" value="1"/>
</dbReference>
<dbReference type="SMART" id="SM00064">
    <property type="entry name" value="FYVE"/>
    <property type="match status" value="1"/>
</dbReference>
<protein>
    <recommendedName>
        <fullName evidence="6">FYVE-type domain-containing protein</fullName>
    </recommendedName>
</protein>
<keyword evidence="3" id="KW-0862">Zinc</keyword>
<dbReference type="GO" id="GO:0008270">
    <property type="term" value="F:zinc ion binding"/>
    <property type="evidence" value="ECO:0007669"/>
    <property type="project" value="UniProtKB-KW"/>
</dbReference>
<reference evidence="7 8" key="1">
    <citation type="journal article" date="2016" name="Mol. Biol. Evol.">
        <title>Comparative Genomics of Early-Diverging Mushroom-Forming Fungi Provides Insights into the Origins of Lignocellulose Decay Capabilities.</title>
        <authorList>
            <person name="Nagy L.G."/>
            <person name="Riley R."/>
            <person name="Tritt A."/>
            <person name="Adam C."/>
            <person name="Daum C."/>
            <person name="Floudas D."/>
            <person name="Sun H."/>
            <person name="Yadav J.S."/>
            <person name="Pangilinan J."/>
            <person name="Larsson K.H."/>
            <person name="Matsuura K."/>
            <person name="Barry K."/>
            <person name="Labutti K."/>
            <person name="Kuo R."/>
            <person name="Ohm R.A."/>
            <person name="Bhattacharya S.S."/>
            <person name="Shirouzu T."/>
            <person name="Yoshinaga Y."/>
            <person name="Martin F.M."/>
            <person name="Grigoriev I.V."/>
            <person name="Hibbett D.S."/>
        </authorList>
    </citation>
    <scope>NUCLEOTIDE SEQUENCE [LARGE SCALE GENOMIC DNA]</scope>
    <source>
        <strain evidence="7 8">CBS 109695</strain>
    </source>
</reference>
<evidence type="ECO:0000313" key="8">
    <source>
        <dbReference type="Proteomes" id="UP000076532"/>
    </source>
</evidence>
<dbReference type="InterPro" id="IPR011011">
    <property type="entry name" value="Znf_FYVE_PHD"/>
</dbReference>
<dbReference type="Gene3D" id="3.30.40.10">
    <property type="entry name" value="Zinc/RING finger domain, C3HC4 (zinc finger)"/>
    <property type="match status" value="1"/>
</dbReference>
<keyword evidence="2 4" id="KW-0863">Zinc-finger</keyword>
<dbReference type="Proteomes" id="UP000076532">
    <property type="component" value="Unassembled WGS sequence"/>
</dbReference>
<dbReference type="OrthoDB" id="660555at2759"/>
<keyword evidence="1" id="KW-0479">Metal-binding</keyword>
<proteinExistence type="predicted"/>